<keyword evidence="6" id="KW-1185">Reference proteome</keyword>
<keyword evidence="2" id="KW-0238">DNA-binding</keyword>
<organism evidence="5 6">
    <name type="scientific">Paenibacillus selenitireducens</name>
    <dbReference type="NCBI Taxonomy" id="1324314"/>
    <lineage>
        <taxon>Bacteria</taxon>
        <taxon>Bacillati</taxon>
        <taxon>Bacillota</taxon>
        <taxon>Bacilli</taxon>
        <taxon>Bacillales</taxon>
        <taxon>Paenibacillaceae</taxon>
        <taxon>Paenibacillus</taxon>
    </lineage>
</organism>
<dbReference type="InterPro" id="IPR000835">
    <property type="entry name" value="HTH_MarR-typ"/>
</dbReference>
<dbReference type="PANTHER" id="PTHR42756:SF1">
    <property type="entry name" value="TRANSCRIPTIONAL REPRESSOR OF EMRAB OPERON"/>
    <property type="match status" value="1"/>
</dbReference>
<name>A0A1T2XCU2_9BACL</name>
<dbReference type="PRINTS" id="PR00598">
    <property type="entry name" value="HTHMARR"/>
</dbReference>
<dbReference type="InterPro" id="IPR036390">
    <property type="entry name" value="WH_DNA-bd_sf"/>
</dbReference>
<sequence length="142" mass="16552">MDSYIRRLQKSMDFIQKKVNTEMLELLPADITPPQIMMLYQLYKLGLCKLSQLADRLQVKPSSITVMIDRLEKAGFVERLADPNDRRIVLVQLTDKGLDIIHQTVELREKVMTPLFSDLPEDQLIALVETFEKITKKYEDEL</sequence>
<evidence type="ECO:0000256" key="3">
    <source>
        <dbReference type="ARBA" id="ARBA00023163"/>
    </source>
</evidence>
<dbReference type="PROSITE" id="PS50995">
    <property type="entry name" value="HTH_MARR_2"/>
    <property type="match status" value="1"/>
</dbReference>
<keyword evidence="3" id="KW-0804">Transcription</keyword>
<proteinExistence type="predicted"/>
<dbReference type="Pfam" id="PF01047">
    <property type="entry name" value="MarR"/>
    <property type="match status" value="1"/>
</dbReference>
<reference evidence="5 6" key="1">
    <citation type="submission" date="2017-01" db="EMBL/GenBank/DDBJ databases">
        <title>Genome analysis of Paenibacillus selenitrireducens ES3-24.</title>
        <authorList>
            <person name="Xu D."/>
            <person name="Yao R."/>
            <person name="Zheng S."/>
        </authorList>
    </citation>
    <scope>NUCLEOTIDE SEQUENCE [LARGE SCALE GENOMIC DNA]</scope>
    <source>
        <strain evidence="5 6">ES3-24</strain>
    </source>
</reference>
<dbReference type="EMBL" id="MSZX01000005">
    <property type="protein sequence ID" value="OPA77734.1"/>
    <property type="molecule type" value="Genomic_DNA"/>
</dbReference>
<evidence type="ECO:0000256" key="1">
    <source>
        <dbReference type="ARBA" id="ARBA00023015"/>
    </source>
</evidence>
<dbReference type="SMART" id="SM00347">
    <property type="entry name" value="HTH_MARR"/>
    <property type="match status" value="1"/>
</dbReference>
<feature type="domain" description="HTH marR-type" evidence="4">
    <location>
        <begin position="1"/>
        <end position="136"/>
    </location>
</feature>
<comment type="caution">
    <text evidence="5">The sequence shown here is derived from an EMBL/GenBank/DDBJ whole genome shotgun (WGS) entry which is preliminary data.</text>
</comment>
<dbReference type="SUPFAM" id="SSF46785">
    <property type="entry name" value="Winged helix' DNA-binding domain"/>
    <property type="match status" value="1"/>
</dbReference>
<accession>A0A1T2XCU2</accession>
<dbReference type="GO" id="GO:0003677">
    <property type="term" value="F:DNA binding"/>
    <property type="evidence" value="ECO:0007669"/>
    <property type="project" value="UniProtKB-KW"/>
</dbReference>
<evidence type="ECO:0000313" key="5">
    <source>
        <dbReference type="EMBL" id="OPA77734.1"/>
    </source>
</evidence>
<dbReference type="AlphaFoldDB" id="A0A1T2XCU2"/>
<evidence type="ECO:0000313" key="6">
    <source>
        <dbReference type="Proteomes" id="UP000190188"/>
    </source>
</evidence>
<dbReference type="Gene3D" id="1.10.10.10">
    <property type="entry name" value="Winged helix-like DNA-binding domain superfamily/Winged helix DNA-binding domain"/>
    <property type="match status" value="1"/>
</dbReference>
<evidence type="ECO:0000259" key="4">
    <source>
        <dbReference type="PROSITE" id="PS50995"/>
    </source>
</evidence>
<keyword evidence="1" id="KW-0805">Transcription regulation</keyword>
<protein>
    <recommendedName>
        <fullName evidence="4">HTH marR-type domain-containing protein</fullName>
    </recommendedName>
</protein>
<dbReference type="PANTHER" id="PTHR42756">
    <property type="entry name" value="TRANSCRIPTIONAL REGULATOR, MARR"/>
    <property type="match status" value="1"/>
</dbReference>
<gene>
    <name evidence="5" type="ORF">BVG16_14955</name>
</gene>
<dbReference type="GO" id="GO:0003700">
    <property type="term" value="F:DNA-binding transcription factor activity"/>
    <property type="evidence" value="ECO:0007669"/>
    <property type="project" value="InterPro"/>
</dbReference>
<dbReference type="Proteomes" id="UP000190188">
    <property type="component" value="Unassembled WGS sequence"/>
</dbReference>
<evidence type="ECO:0000256" key="2">
    <source>
        <dbReference type="ARBA" id="ARBA00023125"/>
    </source>
</evidence>
<dbReference type="STRING" id="1324314.BVG16_14955"/>
<dbReference type="InterPro" id="IPR036388">
    <property type="entry name" value="WH-like_DNA-bd_sf"/>
</dbReference>